<organism evidence="4 5">
    <name type="scientific">Riccia fluitans</name>
    <dbReference type="NCBI Taxonomy" id="41844"/>
    <lineage>
        <taxon>Eukaryota</taxon>
        <taxon>Viridiplantae</taxon>
        <taxon>Streptophyta</taxon>
        <taxon>Embryophyta</taxon>
        <taxon>Marchantiophyta</taxon>
        <taxon>Marchantiopsida</taxon>
        <taxon>Marchantiidae</taxon>
        <taxon>Marchantiales</taxon>
        <taxon>Ricciaceae</taxon>
        <taxon>Riccia</taxon>
    </lineage>
</organism>
<feature type="compositionally biased region" description="Basic and acidic residues" evidence="3">
    <location>
        <begin position="192"/>
        <end position="201"/>
    </location>
</feature>
<dbReference type="PROSITE" id="PS51375">
    <property type="entry name" value="PPR"/>
    <property type="match status" value="1"/>
</dbReference>
<dbReference type="NCBIfam" id="TIGR00756">
    <property type="entry name" value="PPR"/>
    <property type="match status" value="1"/>
</dbReference>
<gene>
    <name evidence="4" type="ORF">R1flu_021082</name>
</gene>
<dbReference type="InterPro" id="IPR044795">
    <property type="entry name" value="THA8L-like"/>
</dbReference>
<reference evidence="4 5" key="1">
    <citation type="submission" date="2024-09" db="EMBL/GenBank/DDBJ databases">
        <title>Chromosome-scale assembly of Riccia fluitans.</title>
        <authorList>
            <person name="Paukszto L."/>
            <person name="Sawicki J."/>
            <person name="Karawczyk K."/>
            <person name="Piernik-Szablinska J."/>
            <person name="Szczecinska M."/>
            <person name="Mazdziarz M."/>
        </authorList>
    </citation>
    <scope>NUCLEOTIDE SEQUENCE [LARGE SCALE GENOMIC DNA]</scope>
    <source>
        <strain evidence="4">Rf_01</strain>
        <tissue evidence="4">Aerial parts of the thallus</tissue>
    </source>
</reference>
<dbReference type="EMBL" id="JBHFFA010000001">
    <property type="protein sequence ID" value="KAL2652954.1"/>
    <property type="molecule type" value="Genomic_DNA"/>
</dbReference>
<evidence type="ECO:0000256" key="2">
    <source>
        <dbReference type="PROSITE-ProRule" id="PRU00708"/>
    </source>
</evidence>
<sequence>MVMCRKCAVKAPFLADKRRELQQFHLDSVREGGKLRSLISWRYGAPFPASPNVDQIRPAFEGFVELCERALPGQRLVARVLKKKRGFAEAYNLRTVSVHNNAVAAPCQQFGDCGGCKTQNLAYHTQRHEKEPQVHDLIARIGGFGFSQPDDPTGSYLKPIVLCSMEYRYRNKMEFSFGTQKWVPAESYNAPSKDEGNEESKQTLSGMPQANGDNFSLGGHASERFNRILPINECLLQHKQVPSEYGVELEEKHWGSHRAKCNSGYRTGTAVIEQTFSWWPLRQYSTKASPSTYRSSIIEKGTKNMPVTPKKWKRTLPSKEVLNAVYSLRRVKRNADGIKEVLRKYVSRLLKLEMMLVLSELQRLEEWHLSHQVFNMIRKESWYRPDVYLFQTMVQLFGRNKQIKLAEKMFEELEDEGLHPDDSIRRELLRSYVICDMMPEAIQLYKEILKLGKDQAARSILFHGLSPEDKEELAHHERQEGIDWSYVEKRR</sequence>
<dbReference type="Gene3D" id="1.25.40.10">
    <property type="entry name" value="Tetratricopeptide repeat domain"/>
    <property type="match status" value="1"/>
</dbReference>
<dbReference type="Gene3D" id="3.40.50.150">
    <property type="entry name" value="Vaccinia Virus protein VP39"/>
    <property type="match status" value="1"/>
</dbReference>
<dbReference type="InterPro" id="IPR011990">
    <property type="entry name" value="TPR-like_helical_dom_sf"/>
</dbReference>
<dbReference type="Proteomes" id="UP001605036">
    <property type="component" value="Unassembled WGS sequence"/>
</dbReference>
<dbReference type="AlphaFoldDB" id="A0ABD1ZS14"/>
<feature type="region of interest" description="Disordered" evidence="3">
    <location>
        <begin position="188"/>
        <end position="214"/>
    </location>
</feature>
<proteinExistence type="predicted"/>
<dbReference type="InterPro" id="IPR029063">
    <property type="entry name" value="SAM-dependent_MTases_sf"/>
</dbReference>
<protein>
    <recommendedName>
        <fullName evidence="6">Pentatricopeptide repeat-containing protein</fullName>
    </recommendedName>
</protein>
<evidence type="ECO:0000313" key="4">
    <source>
        <dbReference type="EMBL" id="KAL2652954.1"/>
    </source>
</evidence>
<evidence type="ECO:0000256" key="1">
    <source>
        <dbReference type="ARBA" id="ARBA00022737"/>
    </source>
</evidence>
<keyword evidence="1" id="KW-0677">Repeat</keyword>
<dbReference type="Gene3D" id="2.40.50.140">
    <property type="entry name" value="Nucleic acid-binding proteins"/>
    <property type="match status" value="1"/>
</dbReference>
<evidence type="ECO:0000256" key="3">
    <source>
        <dbReference type="SAM" id="MobiDB-lite"/>
    </source>
</evidence>
<name>A0ABD1ZS14_9MARC</name>
<comment type="caution">
    <text evidence="4">The sequence shown here is derived from an EMBL/GenBank/DDBJ whole genome shotgun (WGS) entry which is preliminary data.</text>
</comment>
<evidence type="ECO:0008006" key="6">
    <source>
        <dbReference type="Google" id="ProtNLM"/>
    </source>
</evidence>
<dbReference type="InterPro" id="IPR012340">
    <property type="entry name" value="NA-bd_OB-fold"/>
</dbReference>
<dbReference type="PANTHER" id="PTHR46870:SF2">
    <property type="entry name" value="PROTEIN THYLAKOID ASSEMBLY 8-LIKE, CHLOROPLASTIC"/>
    <property type="match status" value="1"/>
</dbReference>
<dbReference type="PANTHER" id="PTHR46870">
    <property type="entry name" value="PROTEIN THYLAKOID ASSEMBLY 8-LIKE, CHLOROPLASTIC"/>
    <property type="match status" value="1"/>
</dbReference>
<dbReference type="InterPro" id="IPR002885">
    <property type="entry name" value="PPR_rpt"/>
</dbReference>
<dbReference type="SUPFAM" id="SSF53335">
    <property type="entry name" value="S-adenosyl-L-methionine-dependent methyltransferases"/>
    <property type="match status" value="1"/>
</dbReference>
<accession>A0ABD1ZS14</accession>
<feature type="compositionally biased region" description="Polar residues" evidence="3">
    <location>
        <begin position="202"/>
        <end position="214"/>
    </location>
</feature>
<keyword evidence="5" id="KW-1185">Reference proteome</keyword>
<evidence type="ECO:0000313" key="5">
    <source>
        <dbReference type="Proteomes" id="UP001605036"/>
    </source>
</evidence>
<feature type="repeat" description="PPR" evidence="2">
    <location>
        <begin position="386"/>
        <end position="420"/>
    </location>
</feature>
<dbReference type="Pfam" id="PF01535">
    <property type="entry name" value="PPR"/>
    <property type="match status" value="2"/>
</dbReference>